<protein>
    <submittedName>
        <fullName evidence="1">Uncharacterized protein</fullName>
    </submittedName>
</protein>
<evidence type="ECO:0000313" key="2">
    <source>
        <dbReference type="Proteomes" id="UP000031246"/>
    </source>
</evidence>
<reference evidence="1 2" key="1">
    <citation type="submission" date="2014-10" db="EMBL/GenBank/DDBJ databases">
        <title>Pedobacter Kyungheensis.</title>
        <authorList>
            <person name="Anderson B.M."/>
            <person name="Newman J.D."/>
        </authorList>
    </citation>
    <scope>NUCLEOTIDE SEQUENCE [LARGE SCALE GENOMIC DNA]</scope>
    <source>
        <strain evidence="1 2">KACC 16221</strain>
    </source>
</reference>
<gene>
    <name evidence="1" type="ORF">OC25_21835</name>
</gene>
<dbReference type="AlphaFoldDB" id="A0A0C1DBR9"/>
<name>A0A0C1DBR9_9SPHI</name>
<keyword evidence="2" id="KW-1185">Reference proteome</keyword>
<sequence length="87" mass="10342">MAILWVLWLKLKIWHLKSLLKITKFHTTTQYNCAIEHQKHKFNHKLNFIKLKINQLNRIHLKIFNCAIPPRRGGGIFVMSPVDNKVL</sequence>
<dbReference type="Proteomes" id="UP000031246">
    <property type="component" value="Unassembled WGS sequence"/>
</dbReference>
<accession>A0A0C1DBR9</accession>
<evidence type="ECO:0000313" key="1">
    <source>
        <dbReference type="EMBL" id="KIA91420.1"/>
    </source>
</evidence>
<dbReference type="EMBL" id="JSYN01000030">
    <property type="protein sequence ID" value="KIA91420.1"/>
    <property type="molecule type" value="Genomic_DNA"/>
</dbReference>
<comment type="caution">
    <text evidence="1">The sequence shown here is derived from an EMBL/GenBank/DDBJ whole genome shotgun (WGS) entry which is preliminary data.</text>
</comment>
<proteinExistence type="predicted"/>
<organism evidence="1 2">
    <name type="scientific">Pedobacter kyungheensis</name>
    <dbReference type="NCBI Taxonomy" id="1069985"/>
    <lineage>
        <taxon>Bacteria</taxon>
        <taxon>Pseudomonadati</taxon>
        <taxon>Bacteroidota</taxon>
        <taxon>Sphingobacteriia</taxon>
        <taxon>Sphingobacteriales</taxon>
        <taxon>Sphingobacteriaceae</taxon>
        <taxon>Pedobacter</taxon>
    </lineage>
</organism>